<sequence length="142" mass="16368">MPALTKDHSGIKINTSASVAKLRVSYQADVHRWDSEEFYTQHQDAQRDRAALRDEVDTLRRYLSFLCTTHEQERVEARHALDRSEAHNRALEARISVLDTHAYRHEWQRQEADDHATRAIMRIQALEAGSRVDTLEDTGSSA</sequence>
<feature type="coiled-coil region" evidence="1">
    <location>
        <begin position="42"/>
        <end position="94"/>
    </location>
</feature>
<evidence type="ECO:0000313" key="3">
    <source>
        <dbReference type="Proteomes" id="UP001151760"/>
    </source>
</evidence>
<keyword evidence="3" id="KW-1185">Reference proteome</keyword>
<evidence type="ECO:0000256" key="1">
    <source>
        <dbReference type="SAM" id="Coils"/>
    </source>
</evidence>
<keyword evidence="1" id="KW-0175">Coiled coil</keyword>
<name>A0ABQ5AMR5_9ASTR</name>
<evidence type="ECO:0000313" key="2">
    <source>
        <dbReference type="EMBL" id="GJT02354.1"/>
    </source>
</evidence>
<protein>
    <submittedName>
        <fullName evidence="2">Uncharacterized protein</fullName>
    </submittedName>
</protein>
<accession>A0ABQ5AMR5</accession>
<reference evidence="2" key="2">
    <citation type="submission" date="2022-01" db="EMBL/GenBank/DDBJ databases">
        <authorList>
            <person name="Yamashiro T."/>
            <person name="Shiraishi A."/>
            <person name="Satake H."/>
            <person name="Nakayama K."/>
        </authorList>
    </citation>
    <scope>NUCLEOTIDE SEQUENCE</scope>
</reference>
<reference evidence="2" key="1">
    <citation type="journal article" date="2022" name="Int. J. Mol. Sci.">
        <title>Draft Genome of Tanacetum Coccineum: Genomic Comparison of Closely Related Tanacetum-Family Plants.</title>
        <authorList>
            <person name="Yamashiro T."/>
            <person name="Shiraishi A."/>
            <person name="Nakayama K."/>
            <person name="Satake H."/>
        </authorList>
    </citation>
    <scope>NUCLEOTIDE SEQUENCE</scope>
</reference>
<dbReference type="Proteomes" id="UP001151760">
    <property type="component" value="Unassembled WGS sequence"/>
</dbReference>
<gene>
    <name evidence="2" type="ORF">Tco_0823523</name>
</gene>
<dbReference type="EMBL" id="BQNB010012343">
    <property type="protein sequence ID" value="GJT02354.1"/>
    <property type="molecule type" value="Genomic_DNA"/>
</dbReference>
<organism evidence="2 3">
    <name type="scientific">Tanacetum coccineum</name>
    <dbReference type="NCBI Taxonomy" id="301880"/>
    <lineage>
        <taxon>Eukaryota</taxon>
        <taxon>Viridiplantae</taxon>
        <taxon>Streptophyta</taxon>
        <taxon>Embryophyta</taxon>
        <taxon>Tracheophyta</taxon>
        <taxon>Spermatophyta</taxon>
        <taxon>Magnoliopsida</taxon>
        <taxon>eudicotyledons</taxon>
        <taxon>Gunneridae</taxon>
        <taxon>Pentapetalae</taxon>
        <taxon>asterids</taxon>
        <taxon>campanulids</taxon>
        <taxon>Asterales</taxon>
        <taxon>Asteraceae</taxon>
        <taxon>Asteroideae</taxon>
        <taxon>Anthemideae</taxon>
        <taxon>Anthemidinae</taxon>
        <taxon>Tanacetum</taxon>
    </lineage>
</organism>
<proteinExistence type="predicted"/>
<comment type="caution">
    <text evidence="2">The sequence shown here is derived from an EMBL/GenBank/DDBJ whole genome shotgun (WGS) entry which is preliminary data.</text>
</comment>